<dbReference type="SUPFAM" id="SSF49562">
    <property type="entry name" value="C2 domain (Calcium/lipid-binding domain, CaLB)"/>
    <property type="match status" value="2"/>
</dbReference>
<gene>
    <name evidence="3" type="ORF">AB6A40_005403</name>
</gene>
<dbReference type="InterPro" id="IPR000008">
    <property type="entry name" value="C2_dom"/>
</dbReference>
<dbReference type="PROSITE" id="PS50004">
    <property type="entry name" value="C2"/>
    <property type="match status" value="1"/>
</dbReference>
<organism evidence="3 4">
    <name type="scientific">Gnathostoma spinigerum</name>
    <dbReference type="NCBI Taxonomy" id="75299"/>
    <lineage>
        <taxon>Eukaryota</taxon>
        <taxon>Metazoa</taxon>
        <taxon>Ecdysozoa</taxon>
        <taxon>Nematoda</taxon>
        <taxon>Chromadorea</taxon>
        <taxon>Rhabditida</taxon>
        <taxon>Spirurina</taxon>
        <taxon>Gnathostomatomorpha</taxon>
        <taxon>Gnathostomatoidea</taxon>
        <taxon>Gnathostomatidae</taxon>
        <taxon>Gnathostoma</taxon>
    </lineage>
</organism>
<dbReference type="Proteomes" id="UP001608902">
    <property type="component" value="Unassembled WGS sequence"/>
</dbReference>
<dbReference type="AlphaFoldDB" id="A0ABD6EMZ6"/>
<keyword evidence="4" id="KW-1185">Reference proteome</keyword>
<dbReference type="InterPro" id="IPR035892">
    <property type="entry name" value="C2_domain_sf"/>
</dbReference>
<dbReference type="EMBL" id="JBGFUD010003421">
    <property type="protein sequence ID" value="MFH4978694.1"/>
    <property type="molecule type" value="Genomic_DNA"/>
</dbReference>
<dbReference type="PANTHER" id="PTHR10024:SF344">
    <property type="entry name" value="SYNAPTOTAGMIN-7"/>
    <property type="match status" value="1"/>
</dbReference>
<reference evidence="3 4" key="1">
    <citation type="submission" date="2024-08" db="EMBL/GenBank/DDBJ databases">
        <title>Gnathostoma spinigerum genome.</title>
        <authorList>
            <person name="Gonzalez-Bertolin B."/>
            <person name="Monzon S."/>
            <person name="Zaballos A."/>
            <person name="Jimenez P."/>
            <person name="Dekumyoy P."/>
            <person name="Varona S."/>
            <person name="Cuesta I."/>
            <person name="Sumanam S."/>
            <person name="Adisakwattana P."/>
            <person name="Gasser R.B."/>
            <person name="Hernandez-Gonzalez A."/>
            <person name="Young N.D."/>
            <person name="Perteguer M.J."/>
        </authorList>
    </citation>
    <scope>NUCLEOTIDE SEQUENCE [LARGE SCALE GENOMIC DNA]</scope>
    <source>
        <strain evidence="3">AL3</strain>
        <tissue evidence="3">Liver</tissue>
    </source>
</reference>
<dbReference type="Gene3D" id="2.60.40.150">
    <property type="entry name" value="C2 domain"/>
    <property type="match status" value="1"/>
</dbReference>
<feature type="region of interest" description="Disordered" evidence="1">
    <location>
        <begin position="1"/>
        <end position="44"/>
    </location>
</feature>
<dbReference type="CDD" id="cd00276">
    <property type="entry name" value="C2B_Synaptotagmin"/>
    <property type="match status" value="1"/>
</dbReference>
<comment type="caution">
    <text evidence="3">The sequence shown here is derived from an EMBL/GenBank/DDBJ whole genome shotgun (WGS) entry which is preliminary data.</text>
</comment>
<sequence>MHGFLDINSYRKKTSNRPRKSPRATGRSLSLADRRGLITPPRGSNIGILSPVPSSVRRSLRRLDDQMLLISLLDIESAKDKDTVGEVVFPMKTVPHENTTAYCRNLRHVAISKNHSAGEILLSMCYLEKSNKLTVSVIRARDLPTKQKLGLPDPYVKIWLLHSGKKLEKQKTTVKSHTSDPVFNELFIFSVPSRKKLAENVSIAAIVMDRDFVHYNSEIGHTIIGRFGQETGVWHWKELLDHPHVPSTHWHKLSTEW</sequence>
<dbReference type="PANTHER" id="PTHR10024">
    <property type="entry name" value="SYNAPTOTAGMIN"/>
    <property type="match status" value="1"/>
</dbReference>
<proteinExistence type="predicted"/>
<dbReference type="Pfam" id="PF00168">
    <property type="entry name" value="C2"/>
    <property type="match status" value="2"/>
</dbReference>
<feature type="domain" description="C2" evidence="2">
    <location>
        <begin position="116"/>
        <end position="251"/>
    </location>
</feature>
<name>A0ABD6EMZ6_9BILA</name>
<accession>A0ABD6EMZ6</accession>
<evidence type="ECO:0000313" key="4">
    <source>
        <dbReference type="Proteomes" id="UP001608902"/>
    </source>
</evidence>
<evidence type="ECO:0000313" key="3">
    <source>
        <dbReference type="EMBL" id="MFH4978694.1"/>
    </source>
</evidence>
<feature type="compositionally biased region" description="Basic residues" evidence="1">
    <location>
        <begin position="10"/>
        <end position="22"/>
    </location>
</feature>
<evidence type="ECO:0000256" key="1">
    <source>
        <dbReference type="SAM" id="MobiDB-lite"/>
    </source>
</evidence>
<protein>
    <recommendedName>
        <fullName evidence="2">C2 domain-containing protein</fullName>
    </recommendedName>
</protein>
<dbReference type="SMART" id="SM00239">
    <property type="entry name" value="C2"/>
    <property type="match status" value="1"/>
</dbReference>
<evidence type="ECO:0000259" key="2">
    <source>
        <dbReference type="PROSITE" id="PS50004"/>
    </source>
</evidence>